<proteinExistence type="inferred from homology"/>
<dbReference type="PANTHER" id="PTHR30413">
    <property type="entry name" value="INNER MEMBRANE TRANSPORT PERMEASE"/>
    <property type="match status" value="1"/>
</dbReference>
<dbReference type="GO" id="GO:0005886">
    <property type="term" value="C:plasma membrane"/>
    <property type="evidence" value="ECO:0007669"/>
    <property type="project" value="UniProtKB-SubCell"/>
</dbReference>
<evidence type="ECO:0000256" key="2">
    <source>
        <dbReference type="ARBA" id="ARBA00007783"/>
    </source>
</evidence>
<dbReference type="EMBL" id="SJPU01000001">
    <property type="protein sequence ID" value="TWU18065.1"/>
    <property type="molecule type" value="Genomic_DNA"/>
</dbReference>
<feature type="transmembrane region" description="Helical" evidence="8">
    <location>
        <begin position="172"/>
        <end position="193"/>
    </location>
</feature>
<feature type="domain" description="ABC-2 type transporter transmembrane" evidence="9">
    <location>
        <begin position="45"/>
        <end position="248"/>
    </location>
</feature>
<keyword evidence="7 8" id="KW-0472">Membrane</keyword>
<dbReference type="RefSeq" id="WP_302117102.1">
    <property type="nucleotide sequence ID" value="NZ_SJPU01000001.1"/>
</dbReference>
<evidence type="ECO:0000256" key="4">
    <source>
        <dbReference type="ARBA" id="ARBA00022475"/>
    </source>
</evidence>
<dbReference type="PANTHER" id="PTHR30413:SF8">
    <property type="entry name" value="TRANSPORT PERMEASE PROTEIN"/>
    <property type="match status" value="1"/>
</dbReference>
<keyword evidence="3" id="KW-0813">Transport</keyword>
<comment type="caution">
    <text evidence="10">The sequence shown here is derived from an EMBL/GenBank/DDBJ whole genome shotgun (WGS) entry which is preliminary data.</text>
</comment>
<evidence type="ECO:0000256" key="1">
    <source>
        <dbReference type="ARBA" id="ARBA00004429"/>
    </source>
</evidence>
<evidence type="ECO:0000256" key="8">
    <source>
        <dbReference type="SAM" id="Phobius"/>
    </source>
</evidence>
<evidence type="ECO:0000256" key="6">
    <source>
        <dbReference type="ARBA" id="ARBA00022989"/>
    </source>
</evidence>
<organism evidence="10 11">
    <name type="scientific">Allorhodopirellula heiligendammensis</name>
    <dbReference type="NCBI Taxonomy" id="2714739"/>
    <lineage>
        <taxon>Bacteria</taxon>
        <taxon>Pseudomonadati</taxon>
        <taxon>Planctomycetota</taxon>
        <taxon>Planctomycetia</taxon>
        <taxon>Pirellulales</taxon>
        <taxon>Pirellulaceae</taxon>
        <taxon>Allorhodopirellula</taxon>
    </lineage>
</organism>
<keyword evidence="4" id="KW-1003">Cell membrane</keyword>
<evidence type="ECO:0000313" key="11">
    <source>
        <dbReference type="Proteomes" id="UP000319908"/>
    </source>
</evidence>
<accession>A0A5C6C1R4</accession>
<evidence type="ECO:0000256" key="5">
    <source>
        <dbReference type="ARBA" id="ARBA00022692"/>
    </source>
</evidence>
<dbReference type="GO" id="GO:0015920">
    <property type="term" value="P:lipopolysaccharide transport"/>
    <property type="evidence" value="ECO:0007669"/>
    <property type="project" value="TreeGrafter"/>
</dbReference>
<feature type="transmembrane region" description="Helical" evidence="8">
    <location>
        <begin position="257"/>
        <end position="281"/>
    </location>
</feature>
<gene>
    <name evidence="10" type="ORF">Poly21_02200</name>
</gene>
<reference evidence="10 11" key="1">
    <citation type="journal article" date="2020" name="Antonie Van Leeuwenhoek">
        <title>Rhodopirellula heiligendammensis sp. nov., Rhodopirellula pilleata sp. nov., and Rhodopirellula solitaria sp. nov. isolated from natural or artificial marine surfaces in Northern Germany and California, USA, and emended description of the genus Rhodopirellula.</title>
        <authorList>
            <person name="Kallscheuer N."/>
            <person name="Wiegand S."/>
            <person name="Jogler M."/>
            <person name="Boedeker C."/>
            <person name="Peeters S.H."/>
            <person name="Rast P."/>
            <person name="Heuer A."/>
            <person name="Jetten M.S.M."/>
            <person name="Rohde M."/>
            <person name="Jogler C."/>
        </authorList>
    </citation>
    <scope>NUCLEOTIDE SEQUENCE [LARGE SCALE GENOMIC DNA]</scope>
    <source>
        <strain evidence="10 11">Poly21</strain>
    </source>
</reference>
<protein>
    <submittedName>
        <fullName evidence="10">ABC-2 type transporter</fullName>
    </submittedName>
</protein>
<dbReference type="Proteomes" id="UP000319908">
    <property type="component" value="Unassembled WGS sequence"/>
</dbReference>
<feature type="transmembrane region" description="Helical" evidence="8">
    <location>
        <begin position="92"/>
        <end position="120"/>
    </location>
</feature>
<keyword evidence="6 8" id="KW-1133">Transmembrane helix</keyword>
<sequence length="291" mass="31679">MEIPSNPKVAALETRIYSPEPAIQHPAVLIKDLIRDINAGRELAWRLFTRDLKAMYRQTYLGYVWAFLPPLVASATFIFLQSQGITRIEGTGIAYAAFAMMGTLLWQTFVEAMQSPLLAVQNAKPMLAKINFPREAILMAGLYMVVFNFLIRLVLLVVVMAIWQVVPGATVVLFPLMMLGLLLAGFCIGLALVPVGGLYGDVGKAIPIVAGFWMLLTPVVYPARTEGLAGVLAVWNPVSPLITTARATLTGQPLEHLAAAIVVILIAFLISLAGLLAFRLIMPHLIERMGG</sequence>
<dbReference type="AlphaFoldDB" id="A0A5C6C1R4"/>
<feature type="transmembrane region" description="Helical" evidence="8">
    <location>
        <begin position="141"/>
        <end position="166"/>
    </location>
</feature>
<evidence type="ECO:0000313" key="10">
    <source>
        <dbReference type="EMBL" id="TWU18065.1"/>
    </source>
</evidence>
<name>A0A5C6C1R4_9BACT</name>
<feature type="transmembrane region" description="Helical" evidence="8">
    <location>
        <begin position="60"/>
        <end position="80"/>
    </location>
</feature>
<comment type="similarity">
    <text evidence="2">Belongs to the ABC-2 integral membrane protein family.</text>
</comment>
<dbReference type="GO" id="GO:0140359">
    <property type="term" value="F:ABC-type transporter activity"/>
    <property type="evidence" value="ECO:0007669"/>
    <property type="project" value="InterPro"/>
</dbReference>
<keyword evidence="5 8" id="KW-0812">Transmembrane</keyword>
<dbReference type="Pfam" id="PF01061">
    <property type="entry name" value="ABC2_membrane"/>
    <property type="match status" value="1"/>
</dbReference>
<keyword evidence="11" id="KW-1185">Reference proteome</keyword>
<dbReference type="InterPro" id="IPR013525">
    <property type="entry name" value="ABC2_TM"/>
</dbReference>
<feature type="transmembrane region" description="Helical" evidence="8">
    <location>
        <begin position="205"/>
        <end position="223"/>
    </location>
</feature>
<evidence type="ECO:0000256" key="7">
    <source>
        <dbReference type="ARBA" id="ARBA00023136"/>
    </source>
</evidence>
<evidence type="ECO:0000256" key="3">
    <source>
        <dbReference type="ARBA" id="ARBA00022448"/>
    </source>
</evidence>
<comment type="subcellular location">
    <subcellularLocation>
        <location evidence="1">Cell inner membrane</location>
        <topology evidence="1">Multi-pass membrane protein</topology>
    </subcellularLocation>
</comment>
<evidence type="ECO:0000259" key="9">
    <source>
        <dbReference type="Pfam" id="PF01061"/>
    </source>
</evidence>